<accession>A0A813F904</accession>
<feature type="non-terminal residue" evidence="1">
    <location>
        <position position="1"/>
    </location>
</feature>
<keyword evidence="2" id="KW-1185">Reference proteome</keyword>
<gene>
    <name evidence="1" type="ORF">PGLA1383_LOCUS24858</name>
</gene>
<reference evidence="1" key="1">
    <citation type="submission" date="2021-02" db="EMBL/GenBank/DDBJ databases">
        <authorList>
            <person name="Dougan E. K."/>
            <person name="Rhodes N."/>
            <person name="Thang M."/>
            <person name="Chan C."/>
        </authorList>
    </citation>
    <scope>NUCLEOTIDE SEQUENCE</scope>
</reference>
<organism evidence="1 2">
    <name type="scientific">Polarella glacialis</name>
    <name type="common">Dinoflagellate</name>
    <dbReference type="NCBI Taxonomy" id="89957"/>
    <lineage>
        <taxon>Eukaryota</taxon>
        <taxon>Sar</taxon>
        <taxon>Alveolata</taxon>
        <taxon>Dinophyceae</taxon>
        <taxon>Suessiales</taxon>
        <taxon>Suessiaceae</taxon>
        <taxon>Polarella</taxon>
    </lineage>
</organism>
<dbReference type="Proteomes" id="UP000654075">
    <property type="component" value="Unassembled WGS sequence"/>
</dbReference>
<comment type="caution">
    <text evidence="1">The sequence shown here is derived from an EMBL/GenBank/DDBJ whole genome shotgun (WGS) entry which is preliminary data.</text>
</comment>
<sequence>AGHLSTMGMDQATALLRQVCGKDVKVFNTLNAATAACEGATGKVWAVLPLSKSTLLEVHTALAQGSGQLGVVVVASQ</sequence>
<protein>
    <submittedName>
        <fullName evidence="1">Uncharacterized protein</fullName>
    </submittedName>
</protein>
<dbReference type="EMBL" id="CAJNNV010020030">
    <property type="protein sequence ID" value="CAE8606904.1"/>
    <property type="molecule type" value="Genomic_DNA"/>
</dbReference>
<feature type="non-terminal residue" evidence="1">
    <location>
        <position position="77"/>
    </location>
</feature>
<evidence type="ECO:0000313" key="1">
    <source>
        <dbReference type="EMBL" id="CAE8606904.1"/>
    </source>
</evidence>
<proteinExistence type="predicted"/>
<dbReference type="AlphaFoldDB" id="A0A813F904"/>
<name>A0A813F904_POLGL</name>
<evidence type="ECO:0000313" key="2">
    <source>
        <dbReference type="Proteomes" id="UP000654075"/>
    </source>
</evidence>